<evidence type="ECO:0000313" key="5">
    <source>
        <dbReference type="EMBL" id="KII73083.1"/>
    </source>
</evidence>
<dbReference type="PANTHER" id="PTHR13132">
    <property type="entry name" value="ALPHA- 1,6 -FUCOSYLTRANSFERASE"/>
    <property type="match status" value="1"/>
</dbReference>
<keyword evidence="2 3" id="KW-0808">Transferase</keyword>
<evidence type="ECO:0000256" key="2">
    <source>
        <dbReference type="ARBA" id="ARBA00022679"/>
    </source>
</evidence>
<feature type="region of interest" description="Important for donor substrate binding" evidence="3">
    <location>
        <begin position="298"/>
        <end position="299"/>
    </location>
</feature>
<evidence type="ECO:0000259" key="4">
    <source>
        <dbReference type="PROSITE" id="PS51659"/>
    </source>
</evidence>
<accession>A0A0C2JUK1</accession>
<dbReference type="Pfam" id="PF19745">
    <property type="entry name" value="FUT8_N_cat"/>
    <property type="match status" value="1"/>
</dbReference>
<dbReference type="OrthoDB" id="6435034at2759"/>
<keyword evidence="6" id="KW-1185">Reference proteome</keyword>
<evidence type="ECO:0000313" key="6">
    <source>
        <dbReference type="Proteomes" id="UP000031668"/>
    </source>
</evidence>
<name>A0A0C2JUK1_THEKT</name>
<keyword evidence="1 3" id="KW-0328">Glycosyltransferase</keyword>
<sequence length="353" mass="40279">MTENALFETLRFPARKGSLGDHADVDGVIPEPPVNKRPPVQPIVVPKIAKLPIREPTKLTPKTPDYDLESIWALYNQQKEILYFLIGNPRSHLQTDLHIDQKSQAYQDLIDLSLYQLSQIGKLQDSIVDVQTHDNLSAYVQKVINFNQNPKECRNREVNVCELSKGCGFACQMHHLLYCLSVSLGDGRPLLISSSSWHGFDSLYDLIQPLSVSCSLEKAESQNLTKNHIPIIESNAGNIFIPPSVPKHILDSIKKFHSFPLLWWLGQLVTYVYRLKPDVLEQIKVPEFVQPAIGIHVRRTDKIGTEALSYSVEEYMKWVDLYNRRLKIEGKVPIKNIYVATDEIGLIKEFKEK</sequence>
<dbReference type="PROSITE" id="PS51659">
    <property type="entry name" value="GT23"/>
    <property type="match status" value="1"/>
</dbReference>
<protein>
    <submittedName>
        <fullName evidence="5">Alpha-(1,6)-fucosyltransferase</fullName>
    </submittedName>
</protein>
<dbReference type="AlphaFoldDB" id="A0A0C2JUK1"/>
<evidence type="ECO:0000256" key="1">
    <source>
        <dbReference type="ARBA" id="ARBA00022676"/>
    </source>
</evidence>
<dbReference type="Proteomes" id="UP000031668">
    <property type="component" value="Unassembled WGS sequence"/>
</dbReference>
<reference evidence="5 6" key="1">
    <citation type="journal article" date="2014" name="Genome Biol. Evol.">
        <title>The genome of the myxosporean Thelohanellus kitauei shows adaptations to nutrient acquisition within its fish host.</title>
        <authorList>
            <person name="Yang Y."/>
            <person name="Xiong J."/>
            <person name="Zhou Z."/>
            <person name="Huo F."/>
            <person name="Miao W."/>
            <person name="Ran C."/>
            <person name="Liu Y."/>
            <person name="Zhang J."/>
            <person name="Feng J."/>
            <person name="Wang M."/>
            <person name="Wang M."/>
            <person name="Wang L."/>
            <person name="Yao B."/>
        </authorList>
    </citation>
    <scope>NUCLEOTIDE SEQUENCE [LARGE SCALE GENOMIC DNA]</scope>
    <source>
        <strain evidence="5">Wuqing</strain>
    </source>
</reference>
<dbReference type="InterPro" id="IPR027350">
    <property type="entry name" value="GT23_dom"/>
</dbReference>
<comment type="caution">
    <text evidence="5">The sequence shown here is derived from an EMBL/GenBank/DDBJ whole genome shotgun (WGS) entry which is preliminary data.</text>
</comment>
<dbReference type="EMBL" id="JWZT01001011">
    <property type="protein sequence ID" value="KII73083.1"/>
    <property type="molecule type" value="Genomic_DNA"/>
</dbReference>
<dbReference type="GO" id="GO:0046921">
    <property type="term" value="F:alpha-(1-&gt;6)-fucosyltransferase activity"/>
    <property type="evidence" value="ECO:0007669"/>
    <property type="project" value="TreeGrafter"/>
</dbReference>
<organism evidence="5 6">
    <name type="scientific">Thelohanellus kitauei</name>
    <name type="common">Myxosporean</name>
    <dbReference type="NCBI Taxonomy" id="669202"/>
    <lineage>
        <taxon>Eukaryota</taxon>
        <taxon>Metazoa</taxon>
        <taxon>Cnidaria</taxon>
        <taxon>Myxozoa</taxon>
        <taxon>Myxosporea</taxon>
        <taxon>Bivalvulida</taxon>
        <taxon>Platysporina</taxon>
        <taxon>Myxobolidae</taxon>
        <taxon>Thelohanellus</taxon>
    </lineage>
</organism>
<proteinExistence type="inferred from homology"/>
<feature type="domain" description="GT23" evidence="4">
    <location>
        <begin position="152"/>
        <end position="353"/>
    </location>
</feature>
<evidence type="ECO:0000256" key="3">
    <source>
        <dbReference type="PROSITE-ProRule" id="PRU00992"/>
    </source>
</evidence>
<comment type="similarity">
    <text evidence="3">Belongs to the glycosyltransferase 23 family.</text>
</comment>
<dbReference type="GO" id="GO:0006487">
    <property type="term" value="P:protein N-linked glycosylation"/>
    <property type="evidence" value="ECO:0007669"/>
    <property type="project" value="TreeGrafter"/>
</dbReference>
<gene>
    <name evidence="5" type="ORF">RF11_12477</name>
</gene>
<dbReference type="PANTHER" id="PTHR13132:SF29">
    <property type="entry name" value="ALPHA-(1,6)-FUCOSYLTRANSFERASE"/>
    <property type="match status" value="1"/>
</dbReference>
<dbReference type="Gene3D" id="3.40.50.11350">
    <property type="match status" value="1"/>
</dbReference>
<dbReference type="InterPro" id="IPR045573">
    <property type="entry name" value="Fut8_N_cat"/>
</dbReference>